<reference evidence="1 2" key="1">
    <citation type="submission" date="2011-09" db="EMBL/GenBank/DDBJ databases">
        <authorList>
            <person name="Pope W.H."/>
            <person name="Pedulla M.L."/>
            <person name="Ford M.E."/>
            <person name="Peebles C.L."/>
            <person name="Hatfull G.H."/>
            <person name="Hendrix R.W."/>
        </authorList>
    </citation>
    <scope>NUCLEOTIDE SEQUENCE [LARGE SCALE GENOMIC DNA]</scope>
    <source>
        <strain evidence="1">G</strain>
    </source>
</reference>
<evidence type="ECO:0000313" key="2">
    <source>
        <dbReference type="Proteomes" id="UP000009273"/>
    </source>
</evidence>
<gene>
    <name evidence="1" type="primary">624</name>
    <name evidence="1" type="ORF">G_624</name>
</gene>
<proteinExistence type="predicted"/>
<dbReference type="RefSeq" id="YP_009015916.1">
    <property type="nucleotide sequence ID" value="NC_023719.1"/>
</dbReference>
<sequence length="50" mass="5825">MKKLNIEDNWEKIYKAANELGLTVISGVKEDVVKDVNKEIDKKMWEAKCE</sequence>
<protein>
    <submittedName>
        <fullName evidence="1">Gp624</fullName>
    </submittedName>
</protein>
<dbReference type="KEGG" id="vg:18563834"/>
<accession>G3MB04</accession>
<dbReference type="GeneID" id="18563834"/>
<name>G3MB04_9CAUD</name>
<organism evidence="1 2">
    <name type="scientific">Bacillus phage G</name>
    <dbReference type="NCBI Taxonomy" id="2884420"/>
    <lineage>
        <taxon>Viruses</taxon>
        <taxon>Duplodnaviria</taxon>
        <taxon>Heunggongvirae</taxon>
        <taxon>Uroviricota</taxon>
        <taxon>Caudoviricetes</taxon>
        <taxon>Donellivirus</taxon>
        <taxon>Donellivirus gee</taxon>
    </lineage>
</organism>
<evidence type="ECO:0000313" key="1">
    <source>
        <dbReference type="EMBL" id="AEO93869.1"/>
    </source>
</evidence>
<dbReference type="Proteomes" id="UP000009273">
    <property type="component" value="Segment"/>
</dbReference>
<keyword evidence="2" id="KW-1185">Reference proteome</keyword>
<dbReference type="EMBL" id="JN638751">
    <property type="protein sequence ID" value="AEO93869.1"/>
    <property type="molecule type" value="Genomic_DNA"/>
</dbReference>